<proteinExistence type="predicted"/>
<keyword evidence="1" id="KW-0808">Transferase</keyword>
<evidence type="ECO:0000313" key="1">
    <source>
        <dbReference type="EMBL" id="MFF1273200.1"/>
    </source>
</evidence>
<accession>A0ABW6Q1Z3</accession>
<gene>
    <name evidence="1" type="ORF">ACFVZC_07295</name>
</gene>
<dbReference type="Proteomes" id="UP001601627">
    <property type="component" value="Unassembled WGS sequence"/>
</dbReference>
<sequence>MSTESAVDPRTDCTADADGRITFRLRLPSPTRARLLLARRHAKGRPEQESRTLTLEPAGSDGEVRAVLEPAPPLAEGRWDVYLLRGPDAERERLRPGLRDVRALVDGGLRDRPSPLAVRVPYATTDGFLAVRAWLRTAHPEASRVDIADGTMTVHARLHGAVLSEGAAGVLRLRGDMDTVRGFPVRRAGGGFSFTVAFGELVAEDGGARVWGVFLRPAADAPLIRVGRLLDDLADRKGVFVYPRVTVGGSVLRPHYTVDNDLAVEVTAGG</sequence>
<dbReference type="GO" id="GO:0016740">
    <property type="term" value="F:transferase activity"/>
    <property type="evidence" value="ECO:0007669"/>
    <property type="project" value="UniProtKB-KW"/>
</dbReference>
<keyword evidence="2" id="KW-1185">Reference proteome</keyword>
<protein>
    <submittedName>
        <fullName evidence="1">Transferase</fullName>
    </submittedName>
</protein>
<dbReference type="RefSeq" id="WP_388233752.1">
    <property type="nucleotide sequence ID" value="NZ_JBHVZQ010000004.1"/>
</dbReference>
<dbReference type="EMBL" id="JBHVZQ010000004">
    <property type="protein sequence ID" value="MFF1273200.1"/>
    <property type="molecule type" value="Genomic_DNA"/>
</dbReference>
<name>A0ABW6Q1Z3_9ACTN</name>
<reference evidence="1 2" key="1">
    <citation type="submission" date="2024-09" db="EMBL/GenBank/DDBJ databases">
        <title>The Natural Products Discovery Center: Release of the First 8490 Sequenced Strains for Exploring Actinobacteria Biosynthetic Diversity.</title>
        <authorList>
            <person name="Kalkreuter E."/>
            <person name="Kautsar S.A."/>
            <person name="Yang D."/>
            <person name="Bader C.D."/>
            <person name="Teijaro C.N."/>
            <person name="Fluegel L."/>
            <person name="Davis C.M."/>
            <person name="Simpson J.R."/>
            <person name="Lauterbach L."/>
            <person name="Steele A.D."/>
            <person name="Gui C."/>
            <person name="Meng S."/>
            <person name="Li G."/>
            <person name="Viehrig K."/>
            <person name="Ye F."/>
            <person name="Su P."/>
            <person name="Kiefer A.F."/>
            <person name="Nichols A."/>
            <person name="Cepeda A.J."/>
            <person name="Yan W."/>
            <person name="Fan B."/>
            <person name="Jiang Y."/>
            <person name="Adhikari A."/>
            <person name="Zheng C.-J."/>
            <person name="Schuster L."/>
            <person name="Cowan T.M."/>
            <person name="Smanski M.J."/>
            <person name="Chevrette M.G."/>
            <person name="De Carvalho L.P.S."/>
            <person name="Shen B."/>
        </authorList>
    </citation>
    <scope>NUCLEOTIDE SEQUENCE [LARGE SCALE GENOMIC DNA]</scope>
    <source>
        <strain evidence="1 2">NPDC058328</strain>
    </source>
</reference>
<evidence type="ECO:0000313" key="2">
    <source>
        <dbReference type="Proteomes" id="UP001601627"/>
    </source>
</evidence>
<organism evidence="1 2">
    <name type="scientific">Streptomyces marokkonensis</name>
    <dbReference type="NCBI Taxonomy" id="324855"/>
    <lineage>
        <taxon>Bacteria</taxon>
        <taxon>Bacillati</taxon>
        <taxon>Actinomycetota</taxon>
        <taxon>Actinomycetes</taxon>
        <taxon>Kitasatosporales</taxon>
        <taxon>Streptomycetaceae</taxon>
        <taxon>Streptomyces</taxon>
    </lineage>
</organism>
<comment type="caution">
    <text evidence="1">The sequence shown here is derived from an EMBL/GenBank/DDBJ whole genome shotgun (WGS) entry which is preliminary data.</text>
</comment>